<dbReference type="RefSeq" id="WP_093097396.1">
    <property type="nucleotide sequence ID" value="NZ_FNGK01000001.1"/>
</dbReference>
<dbReference type="EMBL" id="LT906468">
    <property type="protein sequence ID" value="SNV51835.1"/>
    <property type="molecule type" value="Genomic_DNA"/>
</dbReference>
<dbReference type="Proteomes" id="UP000215355">
    <property type="component" value="Chromosome 1"/>
</dbReference>
<dbReference type="SUPFAM" id="SSF75005">
    <property type="entry name" value="Arabinanase/levansucrase/invertase"/>
    <property type="match status" value="1"/>
</dbReference>
<gene>
    <name evidence="2" type="ORF">SAMEA4412673_02538</name>
</gene>
<dbReference type="KEGG" id="smiz:4412673_02538"/>
<dbReference type="InterPro" id="IPR023296">
    <property type="entry name" value="Glyco_hydro_beta-prop_sf"/>
</dbReference>
<feature type="chain" id="PRO_5042552882" evidence="1">
    <location>
        <begin position="23"/>
        <end position="524"/>
    </location>
</feature>
<organism evidence="2 3">
    <name type="scientific">Sphingobacterium mizutaii</name>
    <dbReference type="NCBI Taxonomy" id="1010"/>
    <lineage>
        <taxon>Bacteria</taxon>
        <taxon>Pseudomonadati</taxon>
        <taxon>Bacteroidota</taxon>
        <taxon>Sphingobacteriia</taxon>
        <taxon>Sphingobacteriales</taxon>
        <taxon>Sphingobacteriaceae</taxon>
        <taxon>Sphingobacterium</taxon>
    </lineage>
</organism>
<proteinExistence type="predicted"/>
<feature type="signal peptide" evidence="1">
    <location>
        <begin position="1"/>
        <end position="22"/>
    </location>
</feature>
<name>A0AAJ4XCY0_9SPHI</name>
<protein>
    <submittedName>
        <fullName evidence="2">Uncharacterized protein</fullName>
    </submittedName>
</protein>
<accession>A0AAJ4XCY0</accession>
<sequence length="524" mass="59593">MKKLLAIIALFLIIISPTQSQTAATDIQFVRQAVKRIIFDQDQSISLASLKPEKIIGLDVMHPVHHLGKDSARISIENGILQFSTPSESETTMWLAGFNPFATYIMEVGEITGAGKLGFQFADPKNKEKVMVSIAYRTGLIADIEFNRQKPTEHIDFNQSIYIPDHKDIPLKGKLILQMLGSGLTLYLQNEELPIVLAQMDFAEHIDLREIEKIHKFQTSLYVQQQKGTIAIQSIDIQLNAGMGLADIRALTYETGEPIMDQGRLWFSMSVRGRALPHHLQGIFSMNPSVFDIKFEGIVVFDRGDGLWRNEVASHIFFDRRDSIWRGITTGFSAYANKTEKKQLLAIESKRDPRFGFSVMKAKPMGQVGDIEDPHIIFDKNANKWRILTCENSDGYKAIILESDHWDKDYKKIAGPVKHNSTGTSIQRINGKLYCFSGSSEKEVFIYSYPDLKELGQLKMDLPPWDENSNSRVWPNVIQLPDGYPSKYIALMMDRFNYPGLKGPNWTYGALYLYHGYEEESKKH</sequence>
<evidence type="ECO:0000256" key="1">
    <source>
        <dbReference type="SAM" id="SignalP"/>
    </source>
</evidence>
<keyword evidence="1" id="KW-0732">Signal</keyword>
<dbReference type="AlphaFoldDB" id="A0AAJ4XCY0"/>
<evidence type="ECO:0000313" key="3">
    <source>
        <dbReference type="Proteomes" id="UP000215355"/>
    </source>
</evidence>
<reference evidence="2 3" key="1">
    <citation type="submission" date="2017-06" db="EMBL/GenBank/DDBJ databases">
        <authorList>
            <consortium name="Pathogen Informatics"/>
        </authorList>
    </citation>
    <scope>NUCLEOTIDE SEQUENCE [LARGE SCALE GENOMIC DNA]</scope>
    <source>
        <strain evidence="2 3">NCTC12149</strain>
    </source>
</reference>
<evidence type="ECO:0000313" key="2">
    <source>
        <dbReference type="EMBL" id="SNV51835.1"/>
    </source>
</evidence>